<proteinExistence type="predicted"/>
<dbReference type="Proteomes" id="UP001501666">
    <property type="component" value="Unassembled WGS sequence"/>
</dbReference>
<dbReference type="NCBIfam" id="TIGR02680">
    <property type="entry name" value="TIGR02680 family protein"/>
    <property type="match status" value="1"/>
</dbReference>
<evidence type="ECO:0000256" key="2">
    <source>
        <dbReference type="SAM" id="MobiDB-lite"/>
    </source>
</evidence>
<dbReference type="InterPro" id="IPR027417">
    <property type="entry name" value="P-loop_NTPase"/>
</dbReference>
<keyword evidence="1" id="KW-0175">Coiled coil</keyword>
<comment type="caution">
    <text evidence="3">The sequence shown here is derived from an EMBL/GenBank/DDBJ whole genome shotgun (WGS) entry which is preliminary data.</text>
</comment>
<evidence type="ECO:0000256" key="1">
    <source>
        <dbReference type="SAM" id="Coils"/>
    </source>
</evidence>
<name>A0ABP6F961_9ACTN</name>
<protein>
    <submittedName>
        <fullName evidence="3">TIGR02680 family protein</fullName>
    </submittedName>
</protein>
<dbReference type="Pfam" id="PF13558">
    <property type="entry name" value="SbcC_Walker_B"/>
    <property type="match status" value="1"/>
</dbReference>
<organism evidence="3 4">
    <name type="scientific">Nonomuraea recticatena</name>
    <dbReference type="NCBI Taxonomy" id="46178"/>
    <lineage>
        <taxon>Bacteria</taxon>
        <taxon>Bacillati</taxon>
        <taxon>Actinomycetota</taxon>
        <taxon>Actinomycetes</taxon>
        <taxon>Streptosporangiales</taxon>
        <taxon>Streptosporangiaceae</taxon>
        <taxon>Nonomuraea</taxon>
    </lineage>
</organism>
<feature type="coiled-coil region" evidence="1">
    <location>
        <begin position="842"/>
        <end position="943"/>
    </location>
</feature>
<dbReference type="SUPFAM" id="SSF52540">
    <property type="entry name" value="P-loop containing nucleoside triphosphate hydrolases"/>
    <property type="match status" value="1"/>
</dbReference>
<sequence>MTLPIVVTNRWQPLRTGLVDLFYYDDQEFWFRDGRILFRGNNGTGKSKVLALTLPFLLDGELTPSRVEPDGDPGKKMEWNLLLGDRYEERLGYTWLEFGRITDDGEPAYLTVGCGLKAVKGKGIADRWFFVTSQRIGQDLFLIGKSGTALTRDRLTEAIGLSGQVVQQSSAYRRLLDEHLFHLGTERYEALINLLIQLRQPQLSKRPDEKKLSQALSQALAPLDQALISDVAAAFHDLEQQREELAGLKDTREHVRRFMTRYQRYAAVAARRQAGQVRLAHSAYEQGQRDLNTVAELIADAAWRESEAAASTESAQTELAEQNAVKEELAGDSRIKDLDAAERYADEADQAVTAAVESVEAAESKVAERTVRHGRAEQAAAESAQALADCRDRALPLAEQSGLAAEHERLLEAGEPIESALRSRAEAIDHVTALAQTAAERERDLVAARTLLAKRESQRDAAADRLATARDGLAAAATDHVTAWRRYGLGLRELSLPDPEEYGLAAWSESLTGPHPGEVALREAGQRSGQELAHALAAATMALDARRADHDELVAERDRLSAGEQATPRVPYTRGGDVREGRPGGPLWALTDFAAELDAGSRAGLEAALEASGLLDAWITPDGRLLAAGTHDVIALPGDRAQTPLSRALVTSDPAAQAVLESIGLAEQPGPYVCVDGRWRLEPLNGAWTKPSAEYIGATAREEARQRRLAELAALIDVAATEVRLAEELVMAIEARQERVAAEMAGHPPDTSVRDAHTALASAADRHADAVAAMEEQENDVQWAMDDLTSVIGERDRAATDTRLPADLAGLKQVRQALGAYRQVVTELLAATHLNSQSQAEVLTWTGELRAAEQERERAQEVERTARRRAAEEQARLETLRAAIGASVEELRERLTETKARIAALTVELKRLGQAHQEAVEQRAKAEGRQEQLRENADGVARRREDAIEALRRFAETGLLEVACEVEQSGSWAADPAVRLARRIEQALSEVDDSDDAWRRVQDEITRRYSELAEALTRHGHHAVAGLSDWFVVTIQFQGRERAPGELAALLEVELDYRERTLTARQREIVEEHLVNDVAAHLQQLIADADEQVDQMNKELKERPTSTGMLLRMSWTPDKDAPAGLAEARARLLRQGADLWSPADRTAVADFLQGQIEAERSRDEHGTWAEHLRRALDYRSWHTFVIERYQDGRWRPATGPASGGERVLTVSLPLFAAASSHYRSAHPHAPRLVTLDEAFAGVDDDARAKCLGLLTTFDLDVAMTSEREWGFYSTVPGIATHQLVRRDGIDAVHVTTWEWDGTRAERVEREDSSQEPSALSEEEDGLW</sequence>
<gene>
    <name evidence="3" type="ORF">GCM10010412_074840</name>
</gene>
<dbReference type="RefSeq" id="WP_346153239.1">
    <property type="nucleotide sequence ID" value="NZ_BAAATE010000028.1"/>
</dbReference>
<dbReference type="EMBL" id="BAAATE010000028">
    <property type="protein sequence ID" value="GAA2687009.1"/>
    <property type="molecule type" value="Genomic_DNA"/>
</dbReference>
<keyword evidence="4" id="KW-1185">Reference proteome</keyword>
<feature type="region of interest" description="Disordered" evidence="2">
    <location>
        <begin position="1305"/>
        <end position="1327"/>
    </location>
</feature>
<evidence type="ECO:0000313" key="4">
    <source>
        <dbReference type="Proteomes" id="UP001501666"/>
    </source>
</evidence>
<evidence type="ECO:0000313" key="3">
    <source>
        <dbReference type="EMBL" id="GAA2687009.1"/>
    </source>
</evidence>
<dbReference type="InterPro" id="IPR013496">
    <property type="entry name" value="CHP02680"/>
</dbReference>
<reference evidence="4" key="1">
    <citation type="journal article" date="2019" name="Int. J. Syst. Evol. Microbiol.">
        <title>The Global Catalogue of Microorganisms (GCM) 10K type strain sequencing project: providing services to taxonomists for standard genome sequencing and annotation.</title>
        <authorList>
            <consortium name="The Broad Institute Genomics Platform"/>
            <consortium name="The Broad Institute Genome Sequencing Center for Infectious Disease"/>
            <person name="Wu L."/>
            <person name="Ma J."/>
        </authorList>
    </citation>
    <scope>NUCLEOTIDE SEQUENCE [LARGE SCALE GENOMIC DNA]</scope>
    <source>
        <strain evidence="4">JCM 6835</strain>
    </source>
</reference>
<accession>A0ABP6F961</accession>